<gene>
    <name evidence="1" type="ORF">TorRG33x02_301380</name>
</gene>
<keyword evidence="2" id="KW-1185">Reference proteome</keyword>
<name>A0A2P5C187_TREOI</name>
<organism evidence="1 2">
    <name type="scientific">Trema orientale</name>
    <name type="common">Charcoal tree</name>
    <name type="synonym">Celtis orientalis</name>
    <dbReference type="NCBI Taxonomy" id="63057"/>
    <lineage>
        <taxon>Eukaryota</taxon>
        <taxon>Viridiplantae</taxon>
        <taxon>Streptophyta</taxon>
        <taxon>Embryophyta</taxon>
        <taxon>Tracheophyta</taxon>
        <taxon>Spermatophyta</taxon>
        <taxon>Magnoliopsida</taxon>
        <taxon>eudicotyledons</taxon>
        <taxon>Gunneridae</taxon>
        <taxon>Pentapetalae</taxon>
        <taxon>rosids</taxon>
        <taxon>fabids</taxon>
        <taxon>Rosales</taxon>
        <taxon>Cannabaceae</taxon>
        <taxon>Trema</taxon>
    </lineage>
</organism>
<proteinExistence type="predicted"/>
<sequence length="61" mass="6621">MGRPTLVHRGLARPGLGPARPMNFDELADPWATISWPSPAGLGWLQDGLRLATTHSCISRN</sequence>
<dbReference type="InParanoid" id="A0A2P5C187"/>
<protein>
    <submittedName>
        <fullName evidence="1">Uncharacterized protein</fullName>
    </submittedName>
</protein>
<accession>A0A2P5C187</accession>
<evidence type="ECO:0000313" key="2">
    <source>
        <dbReference type="Proteomes" id="UP000237000"/>
    </source>
</evidence>
<evidence type="ECO:0000313" key="1">
    <source>
        <dbReference type="EMBL" id="PON54817.1"/>
    </source>
</evidence>
<dbReference type="Proteomes" id="UP000237000">
    <property type="component" value="Unassembled WGS sequence"/>
</dbReference>
<comment type="caution">
    <text evidence="1">The sequence shown here is derived from an EMBL/GenBank/DDBJ whole genome shotgun (WGS) entry which is preliminary data.</text>
</comment>
<dbReference type="AlphaFoldDB" id="A0A2P5C187"/>
<feature type="non-terminal residue" evidence="1">
    <location>
        <position position="61"/>
    </location>
</feature>
<reference evidence="2" key="1">
    <citation type="submission" date="2016-06" db="EMBL/GenBank/DDBJ databases">
        <title>Parallel loss of symbiosis genes in relatives of nitrogen-fixing non-legume Parasponia.</title>
        <authorList>
            <person name="Van Velzen R."/>
            <person name="Holmer R."/>
            <person name="Bu F."/>
            <person name="Rutten L."/>
            <person name="Van Zeijl A."/>
            <person name="Liu W."/>
            <person name="Santuari L."/>
            <person name="Cao Q."/>
            <person name="Sharma T."/>
            <person name="Shen D."/>
            <person name="Roswanjaya Y."/>
            <person name="Wardhani T."/>
            <person name="Kalhor M.S."/>
            <person name="Jansen J."/>
            <person name="Van den Hoogen J."/>
            <person name="Gungor B."/>
            <person name="Hartog M."/>
            <person name="Hontelez J."/>
            <person name="Verver J."/>
            <person name="Yang W.-C."/>
            <person name="Schijlen E."/>
            <person name="Repin R."/>
            <person name="Schilthuizen M."/>
            <person name="Schranz E."/>
            <person name="Heidstra R."/>
            <person name="Miyata K."/>
            <person name="Fedorova E."/>
            <person name="Kohlen W."/>
            <person name="Bisseling T."/>
            <person name="Smit S."/>
            <person name="Geurts R."/>
        </authorList>
    </citation>
    <scope>NUCLEOTIDE SEQUENCE [LARGE SCALE GENOMIC DNA]</scope>
    <source>
        <strain evidence="2">cv. RG33-2</strain>
    </source>
</reference>
<dbReference type="EMBL" id="JXTC01000427">
    <property type="protein sequence ID" value="PON54817.1"/>
    <property type="molecule type" value="Genomic_DNA"/>
</dbReference>